<evidence type="ECO:0000313" key="3">
    <source>
        <dbReference type="Proteomes" id="UP001307889"/>
    </source>
</evidence>
<evidence type="ECO:0000313" key="2">
    <source>
        <dbReference type="EMBL" id="BES89127.1"/>
    </source>
</evidence>
<protein>
    <submittedName>
        <fullName evidence="2">Uncharacterized protein</fullName>
    </submittedName>
</protein>
<keyword evidence="3" id="KW-1185">Reference proteome</keyword>
<feature type="compositionally biased region" description="Polar residues" evidence="1">
    <location>
        <begin position="36"/>
        <end position="52"/>
    </location>
</feature>
<evidence type="ECO:0000256" key="1">
    <source>
        <dbReference type="SAM" id="MobiDB-lite"/>
    </source>
</evidence>
<gene>
    <name evidence="2" type="ORF">NTJ_01934</name>
</gene>
<dbReference type="EMBL" id="AP028909">
    <property type="protein sequence ID" value="BES89127.1"/>
    <property type="molecule type" value="Genomic_DNA"/>
</dbReference>
<name>A0ABN7A9Y4_9HEMI</name>
<feature type="compositionally biased region" description="Basic and acidic residues" evidence="1">
    <location>
        <begin position="23"/>
        <end position="35"/>
    </location>
</feature>
<reference evidence="2 3" key="1">
    <citation type="submission" date="2023-09" db="EMBL/GenBank/DDBJ databases">
        <title>Nesidiocoris tenuis whole genome shotgun sequence.</title>
        <authorList>
            <person name="Shibata T."/>
            <person name="Shimoda M."/>
            <person name="Kobayashi T."/>
            <person name="Uehara T."/>
        </authorList>
    </citation>
    <scope>NUCLEOTIDE SEQUENCE [LARGE SCALE GENOMIC DNA]</scope>
    <source>
        <strain evidence="2 3">Japan</strain>
    </source>
</reference>
<sequence length="66" mass="7306">MDVIDQYKECLGERPLPVPNGSTEDHTQMMHEPVRTNDSNETGRQDTLSNPIGRQKGGLAQQVGPM</sequence>
<accession>A0ABN7A9Y4</accession>
<feature type="region of interest" description="Disordered" evidence="1">
    <location>
        <begin position="12"/>
        <end position="66"/>
    </location>
</feature>
<proteinExistence type="predicted"/>
<organism evidence="2 3">
    <name type="scientific">Nesidiocoris tenuis</name>
    <dbReference type="NCBI Taxonomy" id="355587"/>
    <lineage>
        <taxon>Eukaryota</taxon>
        <taxon>Metazoa</taxon>
        <taxon>Ecdysozoa</taxon>
        <taxon>Arthropoda</taxon>
        <taxon>Hexapoda</taxon>
        <taxon>Insecta</taxon>
        <taxon>Pterygota</taxon>
        <taxon>Neoptera</taxon>
        <taxon>Paraneoptera</taxon>
        <taxon>Hemiptera</taxon>
        <taxon>Heteroptera</taxon>
        <taxon>Panheteroptera</taxon>
        <taxon>Cimicomorpha</taxon>
        <taxon>Miridae</taxon>
        <taxon>Dicyphina</taxon>
        <taxon>Nesidiocoris</taxon>
    </lineage>
</organism>
<dbReference type="Proteomes" id="UP001307889">
    <property type="component" value="Chromosome 1"/>
</dbReference>